<evidence type="ECO:0000256" key="1">
    <source>
        <dbReference type="ARBA" id="ARBA00006739"/>
    </source>
</evidence>
<dbReference type="AlphaFoldDB" id="A0A940DKT6"/>
<evidence type="ECO:0000313" key="6">
    <source>
        <dbReference type="Proteomes" id="UP000712007"/>
    </source>
</evidence>
<comment type="caution">
    <text evidence="5">The sequence shown here is derived from an EMBL/GenBank/DDBJ whole genome shotgun (WGS) entry which is preliminary data.</text>
</comment>
<dbReference type="Gene3D" id="3.90.550.10">
    <property type="entry name" value="Spore Coat Polysaccharide Biosynthesis Protein SpsA, Chain A"/>
    <property type="match status" value="1"/>
</dbReference>
<keyword evidence="3" id="KW-0808">Transferase</keyword>
<accession>A0A940DKT6</accession>
<organism evidence="5 6">
    <name type="scientific">Candidatus Aphodosoma intestinipullorum</name>
    <dbReference type="NCBI Taxonomy" id="2840674"/>
    <lineage>
        <taxon>Bacteria</taxon>
        <taxon>Pseudomonadati</taxon>
        <taxon>Bacteroidota</taxon>
        <taxon>Bacteroidia</taxon>
        <taxon>Bacteroidales</taxon>
        <taxon>Candidatus Aphodosoma</taxon>
    </lineage>
</organism>
<dbReference type="PANTHER" id="PTHR43179:SF12">
    <property type="entry name" value="GALACTOFURANOSYLTRANSFERASE GLFT2"/>
    <property type="match status" value="1"/>
</dbReference>
<feature type="domain" description="Glycosyltransferase 2-like" evidence="4">
    <location>
        <begin position="8"/>
        <end position="116"/>
    </location>
</feature>
<dbReference type="InterPro" id="IPR001173">
    <property type="entry name" value="Glyco_trans_2-like"/>
</dbReference>
<dbReference type="InterPro" id="IPR029044">
    <property type="entry name" value="Nucleotide-diphossugar_trans"/>
</dbReference>
<dbReference type="EMBL" id="JADIMV010000050">
    <property type="protein sequence ID" value="MBO8439572.1"/>
    <property type="molecule type" value="Genomic_DNA"/>
</dbReference>
<dbReference type="Pfam" id="PF00535">
    <property type="entry name" value="Glycos_transf_2"/>
    <property type="match status" value="1"/>
</dbReference>
<gene>
    <name evidence="5" type="ORF">IAC51_02870</name>
</gene>
<reference evidence="5" key="2">
    <citation type="journal article" date="2021" name="PeerJ">
        <title>Extensive microbial diversity within the chicken gut microbiome revealed by metagenomics and culture.</title>
        <authorList>
            <person name="Gilroy R."/>
            <person name="Ravi A."/>
            <person name="Getino M."/>
            <person name="Pursley I."/>
            <person name="Horton D.L."/>
            <person name="Alikhan N.F."/>
            <person name="Baker D."/>
            <person name="Gharbi K."/>
            <person name="Hall N."/>
            <person name="Watson M."/>
            <person name="Adriaenssens E.M."/>
            <person name="Foster-Nyarko E."/>
            <person name="Jarju S."/>
            <person name="Secka A."/>
            <person name="Antonio M."/>
            <person name="Oren A."/>
            <person name="Chaudhuri R.R."/>
            <person name="La Ragione R."/>
            <person name="Hildebrand F."/>
            <person name="Pallen M.J."/>
        </authorList>
    </citation>
    <scope>NUCLEOTIDE SEQUENCE</scope>
    <source>
        <strain evidence="5">3924</strain>
    </source>
</reference>
<name>A0A940DKT6_9BACT</name>
<dbReference type="PANTHER" id="PTHR43179">
    <property type="entry name" value="RHAMNOSYLTRANSFERASE WBBL"/>
    <property type="match status" value="1"/>
</dbReference>
<dbReference type="CDD" id="cd04186">
    <property type="entry name" value="GT_2_like_c"/>
    <property type="match status" value="1"/>
</dbReference>
<comment type="similarity">
    <text evidence="1">Belongs to the glycosyltransferase 2 family.</text>
</comment>
<dbReference type="SUPFAM" id="SSF53448">
    <property type="entry name" value="Nucleotide-diphospho-sugar transferases"/>
    <property type="match status" value="1"/>
</dbReference>
<dbReference type="GO" id="GO:0016757">
    <property type="term" value="F:glycosyltransferase activity"/>
    <property type="evidence" value="ECO:0007669"/>
    <property type="project" value="UniProtKB-KW"/>
</dbReference>
<evidence type="ECO:0000256" key="2">
    <source>
        <dbReference type="ARBA" id="ARBA00022676"/>
    </source>
</evidence>
<dbReference type="Proteomes" id="UP000712007">
    <property type="component" value="Unassembled WGS sequence"/>
</dbReference>
<proteinExistence type="inferred from homology"/>
<evidence type="ECO:0000259" key="4">
    <source>
        <dbReference type="Pfam" id="PF00535"/>
    </source>
</evidence>
<evidence type="ECO:0000256" key="3">
    <source>
        <dbReference type="ARBA" id="ARBA00022679"/>
    </source>
</evidence>
<reference evidence="5" key="1">
    <citation type="submission" date="2020-10" db="EMBL/GenBank/DDBJ databases">
        <authorList>
            <person name="Gilroy R."/>
        </authorList>
    </citation>
    <scope>NUCLEOTIDE SEQUENCE</scope>
    <source>
        <strain evidence="5">3924</strain>
    </source>
</reference>
<evidence type="ECO:0000313" key="5">
    <source>
        <dbReference type="EMBL" id="MBO8439572.1"/>
    </source>
</evidence>
<keyword evidence="2" id="KW-0328">Glycosyltransferase</keyword>
<sequence length="339" mass="38224">MGKCSVAVVILNYNGVEHLQRFLPGVVRHTDAEVVVADNGSTDGSVEWLTAALPQLRVIRMDKNYGFAEGYNVALRQVEADIYVLLNSDVETPAGWLQPLLEYMQAHQECVACQPKILSYRDKSLFEYAGAAGGYIDSFGYPFCRGRLLSMMEKDNGQYDSVAEVFWATGACLMIRSSAYWGAGGLDGRFFAHQEEIDLCWRLKARGGSVVCVPQSAVYHVGAGTLSYESPRKTYLNFRNNALLLYKNEARRYGWVCTVRLFLDWTAALHMVLQGKPRNATQVFKAQMDFFKMKGQFRHDREENLRLTSVKNPVGVLNHLLLISVYLKGIKRYSGLGWK</sequence>
<protein>
    <submittedName>
        <fullName evidence="5">Glycosyltransferase family 2 protein</fullName>
    </submittedName>
</protein>